<dbReference type="SUPFAM" id="SSF53756">
    <property type="entry name" value="UDP-Glycosyltransferase/glycogen phosphorylase"/>
    <property type="match status" value="1"/>
</dbReference>
<evidence type="ECO:0000313" key="4">
    <source>
        <dbReference type="Proteomes" id="UP000185207"/>
    </source>
</evidence>
<gene>
    <name evidence="3" type="ORF">SAMN05444409_3312</name>
</gene>
<dbReference type="GO" id="GO:0016757">
    <property type="term" value="F:glycosyltransferase activity"/>
    <property type="evidence" value="ECO:0007669"/>
    <property type="project" value="InterPro"/>
</dbReference>
<dbReference type="PANTHER" id="PTHR12526">
    <property type="entry name" value="GLYCOSYLTRANSFERASE"/>
    <property type="match status" value="1"/>
</dbReference>
<evidence type="ECO:0000259" key="1">
    <source>
        <dbReference type="Pfam" id="PF00534"/>
    </source>
</evidence>
<accession>A0A1N6J4Y3</accession>
<dbReference type="RefSeq" id="WP_074236395.1">
    <property type="nucleotide sequence ID" value="NZ_FSRK01000002.1"/>
</dbReference>
<dbReference type="OrthoDB" id="9811239at2"/>
<dbReference type="InterPro" id="IPR001296">
    <property type="entry name" value="Glyco_trans_1"/>
</dbReference>
<dbReference type="CDD" id="cd03801">
    <property type="entry name" value="GT4_PimA-like"/>
    <property type="match status" value="1"/>
</dbReference>
<feature type="domain" description="Glycosyltransferase subfamily 4-like N-terminal" evidence="2">
    <location>
        <begin position="14"/>
        <end position="162"/>
    </location>
</feature>
<evidence type="ECO:0000313" key="3">
    <source>
        <dbReference type="EMBL" id="SIO39438.1"/>
    </source>
</evidence>
<dbReference type="Pfam" id="PF00534">
    <property type="entry name" value="Glycos_transf_1"/>
    <property type="match status" value="1"/>
</dbReference>
<name>A0A1N6J4Y3_9FLAO</name>
<dbReference type="InterPro" id="IPR028098">
    <property type="entry name" value="Glyco_trans_4-like_N"/>
</dbReference>
<sequence length="360" mass="40716">MKIIRLSTFLNFGGIETKMVNLSHYNDTENEWIFAAVGKGGVAEERILNNNKRTAILNLNYKIPCLKTIWGLYKYLKKERPDVLHTSGAEANFFGFLAGRMAKVPKIIVEEIGIPNQSYNAKKIFGFIFKNADYVVGESQTVVNHIVSNYKLNVSKTKVIHNFGLFNYKFDSQKSQNDNNYFHIVMISRLEPVKNIEAVINVIAHLKDRISVRIKLTIAGSGTLEENLKNRVSELELSENVFFMGFISDPYPILKNSDLYILNSFSEGFSNSLIEAMYSSTPSLSTDVGAASEIIDNNVNGFLIPAANEKVLLDRIETIISMPKERLQEIGMKGHQKITENFSLNNHIAELMQIYKSNKL</sequence>
<protein>
    <submittedName>
        <fullName evidence="3">Glycosyltransferase involved in cell wall bisynthesis</fullName>
    </submittedName>
</protein>
<dbReference type="AlphaFoldDB" id="A0A1N6J4Y3"/>
<dbReference type="EMBL" id="FSRK01000002">
    <property type="protein sequence ID" value="SIO39438.1"/>
    <property type="molecule type" value="Genomic_DNA"/>
</dbReference>
<dbReference type="Gene3D" id="3.40.50.2000">
    <property type="entry name" value="Glycogen Phosphorylase B"/>
    <property type="match status" value="2"/>
</dbReference>
<dbReference type="Proteomes" id="UP000185207">
    <property type="component" value="Unassembled WGS sequence"/>
</dbReference>
<dbReference type="STRING" id="1416779.SAMN05444409_3312"/>
<feature type="domain" description="Glycosyl transferase family 1" evidence="1">
    <location>
        <begin position="170"/>
        <end position="326"/>
    </location>
</feature>
<proteinExistence type="predicted"/>
<organism evidence="3 4">
    <name type="scientific">Epilithonimonas zeae</name>
    <dbReference type="NCBI Taxonomy" id="1416779"/>
    <lineage>
        <taxon>Bacteria</taxon>
        <taxon>Pseudomonadati</taxon>
        <taxon>Bacteroidota</taxon>
        <taxon>Flavobacteriia</taxon>
        <taxon>Flavobacteriales</taxon>
        <taxon>Weeksellaceae</taxon>
        <taxon>Chryseobacterium group</taxon>
        <taxon>Epilithonimonas</taxon>
    </lineage>
</organism>
<keyword evidence="4" id="KW-1185">Reference proteome</keyword>
<dbReference type="Pfam" id="PF13439">
    <property type="entry name" value="Glyco_transf_4"/>
    <property type="match status" value="1"/>
</dbReference>
<evidence type="ECO:0000259" key="2">
    <source>
        <dbReference type="Pfam" id="PF13439"/>
    </source>
</evidence>
<reference evidence="4" key="1">
    <citation type="submission" date="2016-11" db="EMBL/GenBank/DDBJ databases">
        <authorList>
            <person name="Varghese N."/>
            <person name="Submissions S."/>
        </authorList>
    </citation>
    <scope>NUCLEOTIDE SEQUENCE [LARGE SCALE GENOMIC DNA]</scope>
    <source>
        <strain evidence="4">DSM 27623</strain>
    </source>
</reference>
<keyword evidence="3" id="KW-0808">Transferase</keyword>